<dbReference type="Pfam" id="PF08718">
    <property type="entry name" value="GLTP"/>
    <property type="match status" value="1"/>
</dbReference>
<dbReference type="GO" id="GO:0005737">
    <property type="term" value="C:cytoplasm"/>
    <property type="evidence" value="ECO:0007669"/>
    <property type="project" value="InterPro"/>
</dbReference>
<evidence type="ECO:0000259" key="1">
    <source>
        <dbReference type="Pfam" id="PF08718"/>
    </source>
</evidence>
<proteinExistence type="predicted"/>
<dbReference type="SUPFAM" id="SSF110004">
    <property type="entry name" value="Glycolipid transfer protein, GLTP"/>
    <property type="match status" value="1"/>
</dbReference>
<reference evidence="2 3" key="1">
    <citation type="journal article" date="2020" name="Mol. Biol. Evol.">
        <title>Distinct Expression and Methylation Patterns for Genes with Different Fates following a Single Whole-Genome Duplication in Flowering Plants.</title>
        <authorList>
            <person name="Shi T."/>
            <person name="Rahmani R.S."/>
            <person name="Gugger P.F."/>
            <person name="Wang M."/>
            <person name="Li H."/>
            <person name="Zhang Y."/>
            <person name="Li Z."/>
            <person name="Wang Q."/>
            <person name="Van de Peer Y."/>
            <person name="Marchal K."/>
            <person name="Chen J."/>
        </authorList>
    </citation>
    <scope>NUCLEOTIDE SEQUENCE [LARGE SCALE GENOMIC DNA]</scope>
    <source>
        <tissue evidence="2">Leaf</tissue>
    </source>
</reference>
<protein>
    <recommendedName>
        <fullName evidence="1">Glycolipid transfer protein domain-containing protein</fullName>
    </recommendedName>
</protein>
<evidence type="ECO:0000313" key="2">
    <source>
        <dbReference type="EMBL" id="DAD35328.1"/>
    </source>
</evidence>
<evidence type="ECO:0000313" key="3">
    <source>
        <dbReference type="Proteomes" id="UP000607653"/>
    </source>
</evidence>
<dbReference type="PANTHER" id="PTHR10219:SF28">
    <property type="entry name" value="ACD11 HOMOLOG PROTEIN"/>
    <property type="match status" value="1"/>
</dbReference>
<accession>A0A822Z1F6</accession>
<name>A0A822Z1F6_NELNU</name>
<dbReference type="Gene3D" id="1.10.3520.10">
    <property type="entry name" value="Glycolipid transfer protein"/>
    <property type="match status" value="1"/>
</dbReference>
<keyword evidence="3" id="KW-1185">Reference proteome</keyword>
<dbReference type="Proteomes" id="UP000607653">
    <property type="component" value="Unassembled WGS sequence"/>
</dbReference>
<dbReference type="PANTHER" id="PTHR10219">
    <property type="entry name" value="GLYCOLIPID TRANSFER PROTEIN-RELATED"/>
    <property type="match status" value="1"/>
</dbReference>
<dbReference type="EMBL" id="DUZY01000004">
    <property type="protein sequence ID" value="DAD35328.1"/>
    <property type="molecule type" value="Genomic_DNA"/>
</dbReference>
<dbReference type="InterPro" id="IPR014830">
    <property type="entry name" value="Glycolipid_transfer_prot_dom"/>
</dbReference>
<gene>
    <name evidence="2" type="ORF">HUJ06_005968</name>
</gene>
<dbReference type="GO" id="GO:0120013">
    <property type="term" value="F:lipid transfer activity"/>
    <property type="evidence" value="ECO:0007669"/>
    <property type="project" value="InterPro"/>
</dbReference>
<feature type="domain" description="Glycolipid transfer protein" evidence="1">
    <location>
        <begin position="12"/>
        <end position="89"/>
    </location>
</feature>
<organism evidence="2 3">
    <name type="scientific">Nelumbo nucifera</name>
    <name type="common">Sacred lotus</name>
    <dbReference type="NCBI Taxonomy" id="4432"/>
    <lineage>
        <taxon>Eukaryota</taxon>
        <taxon>Viridiplantae</taxon>
        <taxon>Streptophyta</taxon>
        <taxon>Embryophyta</taxon>
        <taxon>Tracheophyta</taxon>
        <taxon>Spermatophyta</taxon>
        <taxon>Magnoliopsida</taxon>
        <taxon>Proteales</taxon>
        <taxon>Nelumbonaceae</taxon>
        <taxon>Nelumbo</taxon>
    </lineage>
</organism>
<sequence>MDVMHSLIHSVRKPGSLSRNLRRVRQGLDLIRELFGQFLATNECSLREAASTAYPQVFAQYHTWAIRTAVGAGLYTLPTREQLVVKLNETNHSARKEMKRYINASLTSGYRIH</sequence>
<comment type="caution">
    <text evidence="2">The sequence shown here is derived from an EMBL/GenBank/DDBJ whole genome shotgun (WGS) entry which is preliminary data.</text>
</comment>
<dbReference type="InterPro" id="IPR036497">
    <property type="entry name" value="GLTP_sf"/>
</dbReference>
<dbReference type="AlphaFoldDB" id="A0A822Z1F6"/>